<gene>
    <name evidence="1" type="ordered locus">y4072</name>
</gene>
<organism evidence="1 2">
    <name type="scientific">Yersinia pestis</name>
    <dbReference type="NCBI Taxonomy" id="632"/>
    <lineage>
        <taxon>Bacteria</taxon>
        <taxon>Pseudomonadati</taxon>
        <taxon>Pseudomonadota</taxon>
        <taxon>Gammaproteobacteria</taxon>
        <taxon>Enterobacterales</taxon>
        <taxon>Yersiniaceae</taxon>
        <taxon>Yersinia</taxon>
    </lineage>
</organism>
<protein>
    <submittedName>
        <fullName evidence="1">Uncharacterized protein</fullName>
    </submittedName>
</protein>
<evidence type="ECO:0000313" key="1">
    <source>
        <dbReference type="EMBL" id="AAM87617.1"/>
    </source>
</evidence>
<sequence length="59" mass="6420">MLLTDITADIQGNALAGLRLLCRLVLGMNTSHPHGAITASQPQGIAYRHLARQRGPRHH</sequence>
<dbReference type="EMBL" id="AE009952">
    <property type="protein sequence ID" value="AAM87617.1"/>
    <property type="molecule type" value="Genomic_DNA"/>
</dbReference>
<dbReference type="HOGENOM" id="CLU_2959968_0_0_6"/>
<evidence type="ECO:0000313" key="2">
    <source>
        <dbReference type="Proteomes" id="UP000002490"/>
    </source>
</evidence>
<proteinExistence type="predicted"/>
<accession>Q8CK77</accession>
<reference evidence="1 2" key="1">
    <citation type="journal article" date="2002" name="J. Bacteriol.">
        <title>Genome sequence of Yersinia pestis KIM.</title>
        <authorList>
            <person name="Deng W."/>
            <person name="Burland V."/>
            <person name="Plunkett G.III."/>
            <person name="Boutin A."/>
            <person name="Mayhew G.F."/>
            <person name="Liss P."/>
            <person name="Perna N.T."/>
            <person name="Rose D.J."/>
            <person name="Mau B."/>
            <person name="Zhou S."/>
            <person name="Schwartz D.C."/>
            <person name="Fetherston J.D."/>
            <person name="Lindler L.E."/>
            <person name="Brubaker R.R."/>
            <person name="Plana G.V."/>
            <person name="Straley S.C."/>
            <person name="McDonough K.A."/>
            <person name="Nilles M.L."/>
            <person name="Matson J.S."/>
            <person name="Blattner F.R."/>
            <person name="Perry R.D."/>
        </authorList>
    </citation>
    <scope>NUCLEOTIDE SEQUENCE [LARGE SCALE GENOMIC DNA]</scope>
    <source>
        <strain evidence="2">KIM10+ / Biovar Mediaevalis</strain>
    </source>
</reference>
<dbReference type="Proteomes" id="UP000002490">
    <property type="component" value="Chromosome"/>
</dbReference>
<dbReference type="AlphaFoldDB" id="Q8CK77"/>
<name>Q8CK77_YERPE</name>
<dbReference type="KEGG" id="ypk:y4072"/>